<keyword evidence="11 14" id="KW-0234">DNA repair</keyword>
<evidence type="ECO:0000256" key="5">
    <source>
        <dbReference type="ARBA" id="ARBA00022705"/>
    </source>
</evidence>
<feature type="binding site" evidence="14">
    <location>
        <begin position="88"/>
        <end position="89"/>
    </location>
    <ligand>
        <name>NAD(+)</name>
        <dbReference type="ChEBI" id="CHEBI:57540"/>
    </ligand>
</feature>
<dbReference type="GO" id="GO:0006260">
    <property type="term" value="P:DNA replication"/>
    <property type="evidence" value="ECO:0007669"/>
    <property type="project" value="UniProtKB-KW"/>
</dbReference>
<proteinExistence type="inferred from homology"/>
<evidence type="ECO:0000256" key="15">
    <source>
        <dbReference type="RuleBase" id="RU000618"/>
    </source>
</evidence>
<keyword evidence="7 14" id="KW-0227">DNA damage</keyword>
<feature type="active site" description="N6-AMP-lysine intermediate" evidence="14">
    <location>
        <position position="122"/>
    </location>
</feature>
<feature type="binding site" evidence="14">
    <location>
        <begin position="39"/>
        <end position="43"/>
    </location>
    <ligand>
        <name>NAD(+)</name>
        <dbReference type="ChEBI" id="CHEBI:57540"/>
    </ligand>
</feature>
<evidence type="ECO:0000256" key="4">
    <source>
        <dbReference type="ARBA" id="ARBA00022598"/>
    </source>
</evidence>
<evidence type="ECO:0000256" key="11">
    <source>
        <dbReference type="ARBA" id="ARBA00023204"/>
    </source>
</evidence>
<dbReference type="OrthoDB" id="9759736at2"/>
<dbReference type="GO" id="GO:0003677">
    <property type="term" value="F:DNA binding"/>
    <property type="evidence" value="ECO:0007669"/>
    <property type="project" value="InterPro"/>
</dbReference>
<keyword evidence="8 14" id="KW-0862">Zinc</keyword>
<dbReference type="Gene3D" id="1.10.150.20">
    <property type="entry name" value="5' to 3' exonuclease, C-terminal subdomain"/>
    <property type="match status" value="2"/>
</dbReference>
<dbReference type="InterPro" id="IPR036420">
    <property type="entry name" value="BRCT_dom_sf"/>
</dbReference>
<dbReference type="Pfam" id="PF12826">
    <property type="entry name" value="HHH_2"/>
    <property type="match status" value="1"/>
</dbReference>
<dbReference type="Pfam" id="PF03120">
    <property type="entry name" value="OB_DNA_ligase"/>
    <property type="match status" value="1"/>
</dbReference>
<evidence type="ECO:0000256" key="8">
    <source>
        <dbReference type="ARBA" id="ARBA00022833"/>
    </source>
</evidence>
<dbReference type="InterPro" id="IPR013839">
    <property type="entry name" value="DNAligase_adenylation"/>
</dbReference>
<dbReference type="EMBL" id="CP034759">
    <property type="protein sequence ID" value="QBG34265.1"/>
    <property type="molecule type" value="Genomic_DNA"/>
</dbReference>
<dbReference type="InterPro" id="IPR001679">
    <property type="entry name" value="DNA_ligase"/>
</dbReference>
<dbReference type="InterPro" id="IPR018239">
    <property type="entry name" value="DNA_ligase_AS"/>
</dbReference>
<evidence type="ECO:0000256" key="3">
    <source>
        <dbReference type="ARBA" id="ARBA00013308"/>
    </source>
</evidence>
<keyword evidence="5 14" id="KW-0235">DNA replication</keyword>
<evidence type="ECO:0000313" key="19">
    <source>
        <dbReference type="Proteomes" id="UP000290244"/>
    </source>
</evidence>
<dbReference type="PIRSF" id="PIRSF001604">
    <property type="entry name" value="LigA"/>
    <property type="match status" value="1"/>
</dbReference>
<dbReference type="InterPro" id="IPR012340">
    <property type="entry name" value="NA-bd_OB-fold"/>
</dbReference>
<dbReference type="AlphaFoldDB" id="A0A4P6P4M7"/>
<dbReference type="NCBIfam" id="TIGR00575">
    <property type="entry name" value="dnlj"/>
    <property type="match status" value="1"/>
</dbReference>
<dbReference type="SUPFAM" id="SSF47781">
    <property type="entry name" value="RuvA domain 2-like"/>
    <property type="match status" value="1"/>
</dbReference>
<dbReference type="InterPro" id="IPR010994">
    <property type="entry name" value="RuvA_2-like"/>
</dbReference>
<dbReference type="Pfam" id="PF01653">
    <property type="entry name" value="DNA_ligase_aden"/>
    <property type="match status" value="1"/>
</dbReference>
<dbReference type="SMART" id="SM00532">
    <property type="entry name" value="LIGANc"/>
    <property type="match status" value="1"/>
</dbReference>
<dbReference type="Pfam" id="PF03119">
    <property type="entry name" value="DNA_ligase_ZBD"/>
    <property type="match status" value="1"/>
</dbReference>
<dbReference type="PANTHER" id="PTHR23389:SF9">
    <property type="entry name" value="DNA LIGASE"/>
    <property type="match status" value="1"/>
</dbReference>
<dbReference type="SUPFAM" id="SSF50249">
    <property type="entry name" value="Nucleic acid-binding proteins"/>
    <property type="match status" value="1"/>
</dbReference>
<dbReference type="InterPro" id="IPR003583">
    <property type="entry name" value="Hlx-hairpin-Hlx_DNA-bd_motif"/>
</dbReference>
<dbReference type="InterPro" id="IPR013840">
    <property type="entry name" value="DNAligase_N"/>
</dbReference>
<evidence type="ECO:0000256" key="14">
    <source>
        <dbReference type="HAMAP-Rule" id="MF_01588"/>
    </source>
</evidence>
<comment type="similarity">
    <text evidence="13 14">Belongs to the NAD-dependent DNA ligase family. LigA subfamily.</text>
</comment>
<dbReference type="FunFam" id="1.10.150.20:FF:000007">
    <property type="entry name" value="DNA ligase"/>
    <property type="match status" value="1"/>
</dbReference>
<dbReference type="Gene3D" id="2.40.50.140">
    <property type="entry name" value="Nucleic acid-binding proteins"/>
    <property type="match status" value="1"/>
</dbReference>
<feature type="binding site" evidence="14">
    <location>
        <position position="431"/>
    </location>
    <ligand>
        <name>Zn(2+)</name>
        <dbReference type="ChEBI" id="CHEBI:29105"/>
    </ligand>
</feature>
<gene>
    <name evidence="14 18" type="primary">ligA</name>
    <name evidence="18" type="ORF">EMK97_00160</name>
</gene>
<dbReference type="SMART" id="SM00292">
    <property type="entry name" value="BRCT"/>
    <property type="match status" value="1"/>
</dbReference>
<feature type="binding site" evidence="14">
    <location>
        <position position="455"/>
    </location>
    <ligand>
        <name>Zn(2+)</name>
        <dbReference type="ChEBI" id="CHEBI:29105"/>
    </ligand>
</feature>
<evidence type="ECO:0000256" key="10">
    <source>
        <dbReference type="ARBA" id="ARBA00023027"/>
    </source>
</evidence>
<dbReference type="Gene3D" id="1.10.287.610">
    <property type="entry name" value="Helix hairpin bin"/>
    <property type="match status" value="1"/>
</dbReference>
<dbReference type="PROSITE" id="PS01056">
    <property type="entry name" value="DNA_LIGASE_N2"/>
    <property type="match status" value="1"/>
</dbReference>
<feature type="binding site" evidence="14">
    <location>
        <position position="434"/>
    </location>
    <ligand>
        <name>Zn(2+)</name>
        <dbReference type="ChEBI" id="CHEBI:29105"/>
    </ligand>
</feature>
<feature type="binding site" evidence="14">
    <location>
        <position position="143"/>
    </location>
    <ligand>
        <name>NAD(+)</name>
        <dbReference type="ChEBI" id="CHEBI:57540"/>
    </ligand>
</feature>
<dbReference type="GO" id="GO:0006281">
    <property type="term" value="P:DNA repair"/>
    <property type="evidence" value="ECO:0007669"/>
    <property type="project" value="UniProtKB-KW"/>
</dbReference>
<keyword evidence="10 14" id="KW-0520">NAD</keyword>
<feature type="binding site" evidence="14">
    <location>
        <position position="183"/>
    </location>
    <ligand>
        <name>NAD(+)</name>
        <dbReference type="ChEBI" id="CHEBI:57540"/>
    </ligand>
</feature>
<dbReference type="SMART" id="SM00278">
    <property type="entry name" value="HhH1"/>
    <property type="match status" value="3"/>
</dbReference>
<evidence type="ECO:0000256" key="1">
    <source>
        <dbReference type="ARBA" id="ARBA00004067"/>
    </source>
</evidence>
<organism evidence="18 19">
    <name type="scientific">Litorilituus sediminis</name>
    <dbReference type="NCBI Taxonomy" id="718192"/>
    <lineage>
        <taxon>Bacteria</taxon>
        <taxon>Pseudomonadati</taxon>
        <taxon>Pseudomonadota</taxon>
        <taxon>Gammaproteobacteria</taxon>
        <taxon>Alteromonadales</taxon>
        <taxon>Colwelliaceae</taxon>
        <taxon>Litorilituus</taxon>
    </lineage>
</organism>
<evidence type="ECO:0000259" key="17">
    <source>
        <dbReference type="PROSITE" id="PS50172"/>
    </source>
</evidence>
<dbReference type="InterPro" id="IPR004150">
    <property type="entry name" value="NAD_DNA_ligase_OB"/>
</dbReference>
<evidence type="ECO:0000256" key="9">
    <source>
        <dbReference type="ARBA" id="ARBA00022842"/>
    </source>
</evidence>
<dbReference type="InterPro" id="IPR004149">
    <property type="entry name" value="Znf_DNAligase_C4"/>
</dbReference>
<dbReference type="KEGG" id="lsd:EMK97_00160"/>
<keyword evidence="4 14" id="KW-0436">Ligase</keyword>
<dbReference type="GO" id="GO:0046872">
    <property type="term" value="F:metal ion binding"/>
    <property type="evidence" value="ECO:0007669"/>
    <property type="project" value="UniProtKB-KW"/>
</dbReference>
<reference evidence="18 19" key="1">
    <citation type="submission" date="2018-12" db="EMBL/GenBank/DDBJ databases">
        <title>Complete genome of Litorilituus sediminis.</title>
        <authorList>
            <person name="Liu A."/>
            <person name="Rong J."/>
        </authorList>
    </citation>
    <scope>NUCLEOTIDE SEQUENCE [LARGE SCALE GENOMIC DNA]</scope>
    <source>
        <strain evidence="18 19">JCM 17549</strain>
    </source>
</reference>
<sequence>MSQETANLEQSRLRIEELKQLLNKYNHQYYVLDEPTVPDVEYDRLMQALISIEEANPELKTIDSPSQKVGGQALKAFSQVRHQLPMLSLDNVFDLADFQAFVKRIKDRLATNDKIRFCAEPKLDGLAVSLRYEDGVLVQAATRGDGSVGENITENIRTIKSIPLKLIGELGKDFPHVVEVRGEVFMPKASFDSLNEQAKKRGEKVFANPRNAAAGSLRQLDSKITAKRNLAFYAYSLGFVGEYNSDTEQASDLIQSFFSNSHYQRLCQIKALGLPMCPEVRLLESEHDCEAFYQDILQKRDSLSYEIDGTVLKVDDIAQQAILGFVARAPRWATAYKFPAQEELTLVEGVEFQVGRTGAITPVARLKPVFVGGVTVSNATLHNQDEINRLGLKVHDTVVIRRAGDVIPQIVSVVLDKRPDDALDVIFPETCPVCDSKVAKPEGEAVLRCTAGLFCAAQRKEAIKHFASRKAHDVEGLGDKLVEQLVDEKLVSTPADLFSLTEIQISTMERMGKKSAENLIAAIEKSKQTTLAKFIYGLGIREVGEATAANLAQHFLTYDAIQQADAEALQAVDDVGVIVAKNIVSFFKESHNLEVANQLSELMSWPDMVAKSEMASPLAEQTFVLTGTLSQMGRSDAKAALQSLGAKVSGSVSKKTNYLVAGEKAGSKLTKAQDLGVEVLTEDDLVALLAQHNVSV</sequence>
<evidence type="ECO:0000256" key="7">
    <source>
        <dbReference type="ARBA" id="ARBA00022763"/>
    </source>
</evidence>
<dbReference type="InterPro" id="IPR041663">
    <property type="entry name" value="DisA/LigA_HHH"/>
</dbReference>
<evidence type="ECO:0000256" key="12">
    <source>
        <dbReference type="ARBA" id="ARBA00034005"/>
    </source>
</evidence>
<evidence type="ECO:0000256" key="13">
    <source>
        <dbReference type="ARBA" id="ARBA00060881"/>
    </source>
</evidence>
<dbReference type="FunFam" id="3.40.50.10190:FF:000054">
    <property type="entry name" value="DNA ligase"/>
    <property type="match status" value="1"/>
</dbReference>
<dbReference type="GO" id="GO:0005829">
    <property type="term" value="C:cytosol"/>
    <property type="evidence" value="ECO:0007669"/>
    <property type="project" value="TreeGrafter"/>
</dbReference>
<dbReference type="FunFam" id="2.40.50.140:FF:000012">
    <property type="entry name" value="DNA ligase"/>
    <property type="match status" value="1"/>
</dbReference>
<dbReference type="PROSITE" id="PS50172">
    <property type="entry name" value="BRCT"/>
    <property type="match status" value="1"/>
</dbReference>
<dbReference type="FunFam" id="1.10.287.610:FF:000002">
    <property type="entry name" value="DNA ligase"/>
    <property type="match status" value="1"/>
</dbReference>
<dbReference type="Pfam" id="PF14520">
    <property type="entry name" value="HHH_5"/>
    <property type="match status" value="1"/>
</dbReference>
<comment type="cofactor">
    <cofactor evidence="14">
        <name>Mg(2+)</name>
        <dbReference type="ChEBI" id="CHEBI:18420"/>
    </cofactor>
    <cofactor evidence="14">
        <name>Mn(2+)</name>
        <dbReference type="ChEBI" id="CHEBI:29035"/>
    </cofactor>
</comment>
<dbReference type="Gene3D" id="3.40.50.10190">
    <property type="entry name" value="BRCT domain"/>
    <property type="match status" value="1"/>
</dbReference>
<evidence type="ECO:0000256" key="2">
    <source>
        <dbReference type="ARBA" id="ARBA00012722"/>
    </source>
</evidence>
<dbReference type="PROSITE" id="PS01055">
    <property type="entry name" value="DNA_LIGASE_N1"/>
    <property type="match status" value="1"/>
</dbReference>
<dbReference type="Gene3D" id="3.30.470.30">
    <property type="entry name" value="DNA ligase/mRNA capping enzyme"/>
    <property type="match status" value="1"/>
</dbReference>
<dbReference type="NCBIfam" id="NF005932">
    <property type="entry name" value="PRK07956.1"/>
    <property type="match status" value="1"/>
</dbReference>
<dbReference type="InterPro" id="IPR033136">
    <property type="entry name" value="DNA_ligase_CS"/>
</dbReference>
<dbReference type="SUPFAM" id="SSF52113">
    <property type="entry name" value="BRCT domain"/>
    <property type="match status" value="1"/>
</dbReference>
<dbReference type="CDD" id="cd00114">
    <property type="entry name" value="LIGANc"/>
    <property type="match status" value="1"/>
</dbReference>
<comment type="caution">
    <text evidence="14">Lacks conserved residue(s) required for the propagation of feature annotation.</text>
</comment>
<accession>A0A4P6P4M7</accession>
<feature type="domain" description="BRCT" evidence="17">
    <location>
        <begin position="613"/>
        <end position="696"/>
    </location>
</feature>
<evidence type="ECO:0000313" key="18">
    <source>
        <dbReference type="EMBL" id="QBG34265.1"/>
    </source>
</evidence>
<keyword evidence="14" id="KW-0464">Manganese</keyword>
<dbReference type="HAMAP" id="MF_01588">
    <property type="entry name" value="DNA_ligase_A"/>
    <property type="match status" value="1"/>
</dbReference>
<feature type="coiled-coil region" evidence="16">
    <location>
        <begin position="1"/>
        <end position="28"/>
    </location>
</feature>
<comment type="function">
    <text evidence="1 14">DNA ligase that catalyzes the formation of phosphodiester linkages between 5'-phosphoryl and 3'-hydroxyl groups in double-stranded DNA using NAD as a coenzyme and as the energy source for the reaction. It is essential for DNA replication and repair of damaged DNA.</text>
</comment>
<dbReference type="PANTHER" id="PTHR23389">
    <property type="entry name" value="CHROMOSOME TRANSMISSION FIDELITY FACTOR 18"/>
    <property type="match status" value="1"/>
</dbReference>
<feature type="binding site" evidence="14">
    <location>
        <position position="313"/>
    </location>
    <ligand>
        <name>NAD(+)</name>
        <dbReference type="ChEBI" id="CHEBI:57540"/>
    </ligand>
</feature>
<comment type="catalytic activity">
    <reaction evidence="12 14 15">
        <text>NAD(+) + (deoxyribonucleotide)n-3'-hydroxyl + 5'-phospho-(deoxyribonucleotide)m = (deoxyribonucleotide)n+m + AMP + beta-nicotinamide D-nucleotide.</text>
        <dbReference type="EC" id="6.5.1.2"/>
    </reaction>
</comment>
<evidence type="ECO:0000256" key="16">
    <source>
        <dbReference type="SAM" id="Coils"/>
    </source>
</evidence>
<dbReference type="FunFam" id="1.10.150.20:FF:000006">
    <property type="entry name" value="DNA ligase"/>
    <property type="match status" value="1"/>
</dbReference>
<evidence type="ECO:0000256" key="6">
    <source>
        <dbReference type="ARBA" id="ARBA00022723"/>
    </source>
</evidence>
<keyword evidence="9 14" id="KW-0460">Magnesium</keyword>
<dbReference type="InterPro" id="IPR001357">
    <property type="entry name" value="BRCT_dom"/>
</dbReference>
<dbReference type="RefSeq" id="WP_130598306.1">
    <property type="nucleotide sequence ID" value="NZ_CP034759.1"/>
</dbReference>
<protein>
    <recommendedName>
        <fullName evidence="3 14">DNA ligase</fullName>
        <ecNumber evidence="2 14">6.5.1.2</ecNumber>
    </recommendedName>
    <alternativeName>
        <fullName evidence="14">Polydeoxyribonucleotide synthase [NAD(+)]</fullName>
    </alternativeName>
</protein>
<keyword evidence="19" id="KW-1185">Reference proteome</keyword>
<dbReference type="FunFam" id="3.30.470.30:FF:000001">
    <property type="entry name" value="DNA ligase"/>
    <property type="match status" value="1"/>
</dbReference>
<dbReference type="Gene3D" id="6.20.10.30">
    <property type="match status" value="1"/>
</dbReference>
<keyword evidence="6 14" id="KW-0479">Metal-binding</keyword>
<dbReference type="Proteomes" id="UP000290244">
    <property type="component" value="Chromosome"/>
</dbReference>
<feature type="binding site" evidence="14">
    <location>
        <position position="120"/>
    </location>
    <ligand>
        <name>NAD(+)</name>
        <dbReference type="ChEBI" id="CHEBI:57540"/>
    </ligand>
</feature>
<keyword evidence="16" id="KW-0175">Coiled coil</keyword>
<feature type="binding site" evidence="14">
    <location>
        <position position="337"/>
    </location>
    <ligand>
        <name>NAD(+)</name>
        <dbReference type="ChEBI" id="CHEBI:57540"/>
    </ligand>
</feature>
<dbReference type="CDD" id="cd17748">
    <property type="entry name" value="BRCT_DNA_ligase_like"/>
    <property type="match status" value="1"/>
</dbReference>
<dbReference type="EC" id="6.5.1.2" evidence="2 14"/>
<dbReference type="SUPFAM" id="SSF56091">
    <property type="entry name" value="DNA ligase/mRNA capping enzyme, catalytic domain"/>
    <property type="match status" value="1"/>
</dbReference>
<dbReference type="Pfam" id="PF00533">
    <property type="entry name" value="BRCT"/>
    <property type="match status" value="1"/>
</dbReference>
<dbReference type="GO" id="GO:0003911">
    <property type="term" value="F:DNA ligase (NAD+) activity"/>
    <property type="evidence" value="ECO:0007669"/>
    <property type="project" value="UniProtKB-UniRule"/>
</dbReference>
<name>A0A4P6P4M7_9GAMM</name>